<evidence type="ECO:0000259" key="1">
    <source>
        <dbReference type="Pfam" id="PF06094"/>
    </source>
</evidence>
<proteinExistence type="predicted"/>
<dbReference type="Proteomes" id="UP000245998">
    <property type="component" value="Unassembled WGS sequence"/>
</dbReference>
<reference evidence="2 3" key="1">
    <citation type="submission" date="2018-04" db="EMBL/GenBank/DDBJ databases">
        <title>Camelliibacillus theae gen. nov., sp. nov., isolated from Pu'er tea.</title>
        <authorList>
            <person name="Niu L."/>
        </authorList>
    </citation>
    <scope>NUCLEOTIDE SEQUENCE [LARGE SCALE GENOMIC DNA]</scope>
    <source>
        <strain evidence="2 3">T8</strain>
    </source>
</reference>
<accession>A0A2U1JJU9</accession>
<keyword evidence="3" id="KW-1185">Reference proteome</keyword>
<organism evidence="2 3">
    <name type="scientific">Pueribacillus theae</name>
    <dbReference type="NCBI Taxonomy" id="2171751"/>
    <lineage>
        <taxon>Bacteria</taxon>
        <taxon>Bacillati</taxon>
        <taxon>Bacillota</taxon>
        <taxon>Bacilli</taxon>
        <taxon>Bacillales</taxon>
        <taxon>Bacillaceae</taxon>
        <taxon>Pueribacillus</taxon>
    </lineage>
</organism>
<name>A0A2U1JJU9_9BACI</name>
<evidence type="ECO:0000313" key="2">
    <source>
        <dbReference type="EMBL" id="PWA05274.1"/>
    </source>
</evidence>
<dbReference type="RefSeq" id="WP_116556317.1">
    <property type="nucleotide sequence ID" value="NZ_QCZG01000074.1"/>
</dbReference>
<gene>
    <name evidence="2" type="ORF">DCC39_18250</name>
</gene>
<evidence type="ECO:0000313" key="3">
    <source>
        <dbReference type="Proteomes" id="UP000245998"/>
    </source>
</evidence>
<dbReference type="AlphaFoldDB" id="A0A2U1JJU9"/>
<dbReference type="InterPro" id="IPR036568">
    <property type="entry name" value="GGCT-like_sf"/>
</dbReference>
<dbReference type="CDD" id="cd06661">
    <property type="entry name" value="GGCT_like"/>
    <property type="match status" value="1"/>
</dbReference>
<dbReference type="InterPro" id="IPR013024">
    <property type="entry name" value="GGCT-like"/>
</dbReference>
<dbReference type="Gene3D" id="3.10.490.10">
    <property type="entry name" value="Gamma-glutamyl cyclotransferase-like"/>
    <property type="match status" value="1"/>
</dbReference>
<dbReference type="EMBL" id="QCZG01000074">
    <property type="protein sequence ID" value="PWA05274.1"/>
    <property type="molecule type" value="Genomic_DNA"/>
</dbReference>
<sequence length="146" mass="17388">MKMFTYGTLKDVEMLKEYGATDIAENAYVKGYQMYSYRNGFPITKKTGYAGDIIYGTLFSIPKEVVLYTFDRIENYVPGRERIHNMYNRERVFVRRNDRLISEFEIAHMYLANEDYFIDHYIEENLIESGLWEDAVKEVMPWNLGK</sequence>
<protein>
    <recommendedName>
        <fullName evidence="1">Gamma-glutamylcyclotransferase AIG2-like domain-containing protein</fullName>
    </recommendedName>
</protein>
<comment type="caution">
    <text evidence="2">The sequence shown here is derived from an EMBL/GenBank/DDBJ whole genome shotgun (WGS) entry which is preliminary data.</text>
</comment>
<dbReference type="Pfam" id="PF06094">
    <property type="entry name" value="GGACT"/>
    <property type="match status" value="1"/>
</dbReference>
<feature type="domain" description="Gamma-glutamylcyclotransferase AIG2-like" evidence="1">
    <location>
        <begin position="3"/>
        <end position="133"/>
    </location>
</feature>
<dbReference type="SUPFAM" id="SSF110857">
    <property type="entry name" value="Gamma-glutamyl cyclotransferase-like"/>
    <property type="match status" value="1"/>
</dbReference>
<dbReference type="InterPro" id="IPR009288">
    <property type="entry name" value="AIG2-like_dom"/>
</dbReference>